<dbReference type="EMBL" id="CAMKVN010002340">
    <property type="protein sequence ID" value="CAI2180657.1"/>
    <property type="molecule type" value="Genomic_DNA"/>
</dbReference>
<dbReference type="CDD" id="cd16653">
    <property type="entry name" value="RING-like_Rtf2"/>
    <property type="match status" value="1"/>
</dbReference>
<sequence length="645" mass="72268">MGNDGGSIPKRIELVKEKQKEVRPDQNALKIATWFFCALSKRLLQEPVVVCGLGKLYNKDAVIEYLLNKNVYGDGDTICSHISTMKDVKALKLAANPAFKDTNGASIAHFDQGMVSRFICPITMKEMNGKVKFVYLETCGCVFSEQGLKEVPSSSCIQCSKPFKQENIITINPSHAEQEQQESAEDNVIAESSSSASRNKRKREGNSEQSILKKPAIELEVGVTASSSGHSGIGGNSVTAVVNQKVQEHLVNTSSKNKQSKAIQSIYSQKKDKRVTESYLVRAQIEHKHQFKSILKMSREAETPPPLFRSGPGSSGTSKTFSFLAPHYKDFINDDETFGEGDSFFGSAKRLTSPMIGRQTLYTPSRKVSFTSILDKVSPIKFNGQFGPSRDVIIEKLTTKSPLREQKKINFLENITNVKFGADKSVKNRVNAPQAKKKVVNKTINITTAAARAKKVTIPKEFNFSKRFDKPQVKKIHSQGIQKRQPFKKPGKDLKVPPKGLKISKCLDKPHARRNYPMNKSQRVRQPVKKSGTDSTVTIPKEFNFSKRLDKPRRTNVKNFPTRKTNGIQKRRPVKTILTIPKPFRFHVGNRSKVVNDHSPKSPFISLAEQVQHFTNKTPDRFKSKTVTMKVKAMAKSLKSIRIFP</sequence>
<evidence type="ECO:0000313" key="3">
    <source>
        <dbReference type="EMBL" id="CAI2180657.1"/>
    </source>
</evidence>
<dbReference type="AlphaFoldDB" id="A0A9W4STE4"/>
<organism evidence="3 4">
    <name type="scientific">Funneliformis geosporum</name>
    <dbReference type="NCBI Taxonomy" id="1117311"/>
    <lineage>
        <taxon>Eukaryota</taxon>
        <taxon>Fungi</taxon>
        <taxon>Fungi incertae sedis</taxon>
        <taxon>Mucoromycota</taxon>
        <taxon>Glomeromycotina</taxon>
        <taxon>Glomeromycetes</taxon>
        <taxon>Glomerales</taxon>
        <taxon>Glomeraceae</taxon>
        <taxon>Funneliformis</taxon>
    </lineage>
</organism>
<dbReference type="InterPro" id="IPR006735">
    <property type="entry name" value="Rtf2"/>
</dbReference>
<protein>
    <submittedName>
        <fullName evidence="3">881_t:CDS:1</fullName>
    </submittedName>
</protein>
<comment type="similarity">
    <text evidence="1">Belongs to the rtf2 family.</text>
</comment>
<proteinExistence type="inferred from homology"/>
<dbReference type="GO" id="GO:0005634">
    <property type="term" value="C:nucleus"/>
    <property type="evidence" value="ECO:0007669"/>
    <property type="project" value="TreeGrafter"/>
</dbReference>
<accession>A0A9W4STE4</accession>
<feature type="region of interest" description="Disordered" evidence="2">
    <location>
        <begin position="176"/>
        <end position="213"/>
    </location>
</feature>
<name>A0A9W4STE4_9GLOM</name>
<dbReference type="OrthoDB" id="247013at2759"/>
<dbReference type="GO" id="GO:0006274">
    <property type="term" value="P:DNA replication termination"/>
    <property type="evidence" value="ECO:0007669"/>
    <property type="project" value="TreeGrafter"/>
</dbReference>
<gene>
    <name evidence="3" type="ORF">FWILDA_LOCUS9691</name>
</gene>
<dbReference type="Pfam" id="PF04641">
    <property type="entry name" value="Rtf2"/>
    <property type="match status" value="1"/>
</dbReference>
<dbReference type="PANTHER" id="PTHR12775:SF0">
    <property type="entry name" value="REPLICATION TERMINATION FACTOR 2"/>
    <property type="match status" value="1"/>
</dbReference>
<reference evidence="3" key="1">
    <citation type="submission" date="2022-08" db="EMBL/GenBank/DDBJ databases">
        <authorList>
            <person name="Kallberg Y."/>
            <person name="Tangrot J."/>
            <person name="Rosling A."/>
        </authorList>
    </citation>
    <scope>NUCLEOTIDE SEQUENCE</scope>
    <source>
        <strain evidence="3">Wild A</strain>
    </source>
</reference>
<feature type="region of interest" description="Disordered" evidence="2">
    <location>
        <begin position="511"/>
        <end position="536"/>
    </location>
</feature>
<dbReference type="Proteomes" id="UP001153678">
    <property type="component" value="Unassembled WGS sequence"/>
</dbReference>
<comment type="caution">
    <text evidence="3">The sequence shown here is derived from an EMBL/GenBank/DDBJ whole genome shotgun (WGS) entry which is preliminary data.</text>
</comment>
<evidence type="ECO:0000256" key="2">
    <source>
        <dbReference type="SAM" id="MobiDB-lite"/>
    </source>
</evidence>
<dbReference type="InterPro" id="IPR027799">
    <property type="entry name" value="Rtf2_RING-finger"/>
</dbReference>
<evidence type="ECO:0000313" key="4">
    <source>
        <dbReference type="Proteomes" id="UP001153678"/>
    </source>
</evidence>
<keyword evidence="4" id="KW-1185">Reference proteome</keyword>
<dbReference type="PANTHER" id="PTHR12775">
    <property type="entry name" value="PROTEIN C20ORF43 HOMOLOG"/>
    <property type="match status" value="1"/>
</dbReference>
<evidence type="ECO:0000256" key="1">
    <source>
        <dbReference type="ARBA" id="ARBA00009885"/>
    </source>
</evidence>